<dbReference type="PANTHER" id="PTHR31407:SF4">
    <property type="entry name" value="PSBP-LIKE PROTEIN 1, CHLOROPLASTIC"/>
    <property type="match status" value="1"/>
</dbReference>
<dbReference type="InterPro" id="IPR016123">
    <property type="entry name" value="Mog1/PsbP_a/b/a-sand"/>
</dbReference>
<protein>
    <recommendedName>
        <fullName evidence="1">PsbP C-terminal domain-containing protein</fullName>
    </recommendedName>
</protein>
<keyword evidence="3" id="KW-1185">Reference proteome</keyword>
<sequence length="159" mass="18181">NVAETPAGFKASLDKSDGYVFYYPFGWEEIVVKGQDVVYKDVIEPLESVSVNIVKTEKTDIHDFGPPDKLSKTLVEKFLTSPSQKTQVIEAKERETDGKPYYTFEFLAKDKTYTRHALAAVTVANGKFYALVTGANERRWNKMRDRLHSVVDSFRLLEY</sequence>
<name>D8QN05_SELML</name>
<dbReference type="GO" id="GO:0009535">
    <property type="term" value="C:chloroplast thylakoid membrane"/>
    <property type="evidence" value="ECO:0000318"/>
    <property type="project" value="GO_Central"/>
</dbReference>
<dbReference type="Gramene" id="EFJ38671">
    <property type="protein sequence ID" value="EFJ38671"/>
    <property type="gene ID" value="SELMODRAFT_74043"/>
</dbReference>
<dbReference type="GO" id="GO:0009654">
    <property type="term" value="C:photosystem II oxygen evolving complex"/>
    <property type="evidence" value="ECO:0007669"/>
    <property type="project" value="InterPro"/>
</dbReference>
<dbReference type="PANTHER" id="PTHR31407">
    <property type="match status" value="1"/>
</dbReference>
<dbReference type="EMBL" id="GL377565">
    <property type="protein sequence ID" value="EFJ38671.1"/>
    <property type="molecule type" value="Genomic_DNA"/>
</dbReference>
<dbReference type="GO" id="GO:0048564">
    <property type="term" value="P:photosystem I assembly"/>
    <property type="evidence" value="ECO:0000318"/>
    <property type="project" value="GO_Central"/>
</dbReference>
<evidence type="ECO:0000313" key="3">
    <source>
        <dbReference type="Proteomes" id="UP000001514"/>
    </source>
</evidence>
<dbReference type="InterPro" id="IPR002683">
    <property type="entry name" value="PsbP_C"/>
</dbReference>
<evidence type="ECO:0000259" key="1">
    <source>
        <dbReference type="Pfam" id="PF01789"/>
    </source>
</evidence>
<feature type="domain" description="PsbP C-terminal" evidence="1">
    <location>
        <begin position="8"/>
        <end position="155"/>
    </location>
</feature>
<proteinExistence type="predicted"/>
<dbReference type="InParanoid" id="D8QN05"/>
<dbReference type="STRING" id="88036.D8QN05"/>
<reference evidence="2 3" key="1">
    <citation type="journal article" date="2011" name="Science">
        <title>The Selaginella genome identifies genetic changes associated with the evolution of vascular plants.</title>
        <authorList>
            <person name="Banks J.A."/>
            <person name="Nishiyama T."/>
            <person name="Hasebe M."/>
            <person name="Bowman J.L."/>
            <person name="Gribskov M."/>
            <person name="dePamphilis C."/>
            <person name="Albert V.A."/>
            <person name="Aono N."/>
            <person name="Aoyama T."/>
            <person name="Ambrose B.A."/>
            <person name="Ashton N.W."/>
            <person name="Axtell M.J."/>
            <person name="Barker E."/>
            <person name="Barker M.S."/>
            <person name="Bennetzen J.L."/>
            <person name="Bonawitz N.D."/>
            <person name="Chapple C."/>
            <person name="Cheng C."/>
            <person name="Correa L.G."/>
            <person name="Dacre M."/>
            <person name="DeBarry J."/>
            <person name="Dreyer I."/>
            <person name="Elias M."/>
            <person name="Engstrom E.M."/>
            <person name="Estelle M."/>
            <person name="Feng L."/>
            <person name="Finet C."/>
            <person name="Floyd S.K."/>
            <person name="Frommer W.B."/>
            <person name="Fujita T."/>
            <person name="Gramzow L."/>
            <person name="Gutensohn M."/>
            <person name="Harholt J."/>
            <person name="Hattori M."/>
            <person name="Heyl A."/>
            <person name="Hirai T."/>
            <person name="Hiwatashi Y."/>
            <person name="Ishikawa M."/>
            <person name="Iwata M."/>
            <person name="Karol K.G."/>
            <person name="Koehler B."/>
            <person name="Kolukisaoglu U."/>
            <person name="Kubo M."/>
            <person name="Kurata T."/>
            <person name="Lalonde S."/>
            <person name="Li K."/>
            <person name="Li Y."/>
            <person name="Litt A."/>
            <person name="Lyons E."/>
            <person name="Manning G."/>
            <person name="Maruyama T."/>
            <person name="Michael T.P."/>
            <person name="Mikami K."/>
            <person name="Miyazaki S."/>
            <person name="Morinaga S."/>
            <person name="Murata T."/>
            <person name="Mueller-Roeber B."/>
            <person name="Nelson D.R."/>
            <person name="Obara M."/>
            <person name="Oguri Y."/>
            <person name="Olmstead R.G."/>
            <person name="Onodera N."/>
            <person name="Petersen B.L."/>
            <person name="Pils B."/>
            <person name="Prigge M."/>
            <person name="Rensing S.A."/>
            <person name="Riano-Pachon D.M."/>
            <person name="Roberts A.W."/>
            <person name="Sato Y."/>
            <person name="Scheller H.V."/>
            <person name="Schulz B."/>
            <person name="Schulz C."/>
            <person name="Shakirov E.V."/>
            <person name="Shibagaki N."/>
            <person name="Shinohara N."/>
            <person name="Shippen D.E."/>
            <person name="Soerensen I."/>
            <person name="Sotooka R."/>
            <person name="Sugimoto N."/>
            <person name="Sugita M."/>
            <person name="Sumikawa N."/>
            <person name="Tanurdzic M."/>
            <person name="Theissen G."/>
            <person name="Ulvskov P."/>
            <person name="Wakazuki S."/>
            <person name="Weng J.K."/>
            <person name="Willats W.W."/>
            <person name="Wipf D."/>
            <person name="Wolf P.G."/>
            <person name="Yang L."/>
            <person name="Zimmer A.D."/>
            <person name="Zhu Q."/>
            <person name="Mitros T."/>
            <person name="Hellsten U."/>
            <person name="Loque D."/>
            <person name="Otillar R."/>
            <person name="Salamov A."/>
            <person name="Schmutz J."/>
            <person name="Shapiro H."/>
            <person name="Lindquist E."/>
            <person name="Lucas S."/>
            <person name="Rokhsar D."/>
            <person name="Grigoriev I.V."/>
        </authorList>
    </citation>
    <scope>NUCLEOTIDE SEQUENCE [LARGE SCALE GENOMIC DNA]</scope>
</reference>
<dbReference type="AlphaFoldDB" id="D8QN05"/>
<dbReference type="GO" id="GO:0019898">
    <property type="term" value="C:extrinsic component of membrane"/>
    <property type="evidence" value="ECO:0007669"/>
    <property type="project" value="InterPro"/>
</dbReference>
<dbReference type="SUPFAM" id="SSF55724">
    <property type="entry name" value="Mog1p/PsbP-like"/>
    <property type="match status" value="1"/>
</dbReference>
<evidence type="ECO:0000313" key="2">
    <source>
        <dbReference type="EMBL" id="EFJ38671.1"/>
    </source>
</evidence>
<dbReference type="GO" id="GO:0005509">
    <property type="term" value="F:calcium ion binding"/>
    <property type="evidence" value="ECO:0007669"/>
    <property type="project" value="InterPro"/>
</dbReference>
<dbReference type="FunCoup" id="D8QN05">
    <property type="interactions" value="2006"/>
</dbReference>
<gene>
    <name evidence="2" type="ORF">SELMODRAFT_74043</name>
</gene>
<dbReference type="Gene3D" id="3.40.1000.10">
    <property type="entry name" value="Mog1/PsbP, alpha/beta/alpha sandwich"/>
    <property type="match status" value="1"/>
</dbReference>
<dbReference type="OMA" id="HQLGWFR"/>
<dbReference type="NCBIfam" id="NF040946">
    <property type="entry name" value="PSII_PsbP"/>
    <property type="match status" value="1"/>
</dbReference>
<accession>D8QN05</accession>
<dbReference type="KEGG" id="smo:SELMODRAFT_74043"/>
<dbReference type="Pfam" id="PF01789">
    <property type="entry name" value="PsbP"/>
    <property type="match status" value="1"/>
</dbReference>
<feature type="non-terminal residue" evidence="2">
    <location>
        <position position="1"/>
    </location>
</feature>
<dbReference type="Proteomes" id="UP000001514">
    <property type="component" value="Unassembled WGS sequence"/>
</dbReference>
<dbReference type="eggNOG" id="ENOG502QU2U">
    <property type="taxonomic scope" value="Eukaryota"/>
</dbReference>
<dbReference type="HOGENOM" id="CLU_039569_1_1_1"/>
<organism evidence="3">
    <name type="scientific">Selaginella moellendorffii</name>
    <name type="common">Spikemoss</name>
    <dbReference type="NCBI Taxonomy" id="88036"/>
    <lineage>
        <taxon>Eukaryota</taxon>
        <taxon>Viridiplantae</taxon>
        <taxon>Streptophyta</taxon>
        <taxon>Embryophyta</taxon>
        <taxon>Tracheophyta</taxon>
        <taxon>Lycopodiopsida</taxon>
        <taxon>Selaginellales</taxon>
        <taxon>Selaginellaceae</taxon>
        <taxon>Selaginella</taxon>
    </lineage>
</organism>